<evidence type="ECO:0000259" key="7">
    <source>
        <dbReference type="Pfam" id="PF05239"/>
    </source>
</evidence>
<dbReference type="InterPro" id="IPR002676">
    <property type="entry name" value="RimM_N"/>
</dbReference>
<protein>
    <recommendedName>
        <fullName evidence="5">Ribosome maturation factor RimM</fullName>
    </recommendedName>
</protein>
<dbReference type="InterPro" id="IPR027275">
    <property type="entry name" value="PRC-brl_dom"/>
</dbReference>
<dbReference type="SUPFAM" id="SSF50447">
    <property type="entry name" value="Translation proteins"/>
    <property type="match status" value="1"/>
</dbReference>
<accession>A0ABY2YTG3</accession>
<name>A0ABY2YTG3_9LACO</name>
<comment type="function">
    <text evidence="5">An accessory protein needed during the final step in the assembly of 30S ribosomal subunit, possibly for assembly of the head region. Essential for efficient processing of 16S rRNA. May be needed both before and after RbfA during the maturation of 16S rRNA. It has affinity for free ribosomal 30S subunits but not for 70S ribosomes.</text>
</comment>
<dbReference type="Gene3D" id="2.30.30.240">
    <property type="entry name" value="PRC-barrel domain"/>
    <property type="match status" value="1"/>
</dbReference>
<dbReference type="EMBL" id="QUAM01000002">
    <property type="protein sequence ID" value="TPR15279.1"/>
    <property type="molecule type" value="Genomic_DNA"/>
</dbReference>
<evidence type="ECO:0000313" key="9">
    <source>
        <dbReference type="Proteomes" id="UP000767392"/>
    </source>
</evidence>
<organism evidence="8 9">
    <name type="scientific">Apilactobacillus timberlakei</name>
    <dbReference type="NCBI Taxonomy" id="2008380"/>
    <lineage>
        <taxon>Bacteria</taxon>
        <taxon>Bacillati</taxon>
        <taxon>Bacillota</taxon>
        <taxon>Bacilli</taxon>
        <taxon>Lactobacillales</taxon>
        <taxon>Lactobacillaceae</taxon>
        <taxon>Apilactobacillus</taxon>
    </lineage>
</organism>
<gene>
    <name evidence="5" type="primary">rimM</name>
    <name evidence="8" type="ORF">DY048_03170</name>
</gene>
<keyword evidence="4 5" id="KW-0143">Chaperone</keyword>
<dbReference type="InterPro" id="IPR009000">
    <property type="entry name" value="Transl_B-barrel_sf"/>
</dbReference>
<dbReference type="RefSeq" id="WP_105987715.1">
    <property type="nucleotide sequence ID" value="NZ_POST01000002.1"/>
</dbReference>
<dbReference type="InterPro" id="IPR011961">
    <property type="entry name" value="RimM"/>
</dbReference>
<keyword evidence="3 5" id="KW-0698">rRNA processing</keyword>
<dbReference type="SUPFAM" id="SSF50346">
    <property type="entry name" value="PRC-barrel domain"/>
    <property type="match status" value="1"/>
</dbReference>
<evidence type="ECO:0000256" key="4">
    <source>
        <dbReference type="ARBA" id="ARBA00023186"/>
    </source>
</evidence>
<dbReference type="InterPro" id="IPR011033">
    <property type="entry name" value="PRC_barrel-like_sf"/>
</dbReference>
<keyword evidence="9" id="KW-1185">Reference proteome</keyword>
<dbReference type="PANTHER" id="PTHR33692">
    <property type="entry name" value="RIBOSOME MATURATION FACTOR RIMM"/>
    <property type="match status" value="1"/>
</dbReference>
<evidence type="ECO:0000313" key="8">
    <source>
        <dbReference type="EMBL" id="TPR15279.1"/>
    </source>
</evidence>
<reference evidence="8 9" key="1">
    <citation type="submission" date="2018-08" db="EMBL/GenBank/DDBJ databases">
        <title>Comparative genomics of wild bee and flower associated Lactobacillus reveals potential adaptation to the bee host.</title>
        <authorList>
            <person name="Vuong H.Q."/>
            <person name="Mcfrederick Q.S."/>
        </authorList>
    </citation>
    <scope>NUCLEOTIDE SEQUENCE [LARGE SCALE GENOMIC DNA]</scope>
    <source>
        <strain evidence="8 9">HV_04</strain>
    </source>
</reference>
<dbReference type="HAMAP" id="MF_00014">
    <property type="entry name" value="Ribosome_mat_RimM"/>
    <property type="match status" value="1"/>
</dbReference>
<evidence type="ECO:0000256" key="5">
    <source>
        <dbReference type="HAMAP-Rule" id="MF_00014"/>
    </source>
</evidence>
<evidence type="ECO:0000256" key="3">
    <source>
        <dbReference type="ARBA" id="ARBA00022552"/>
    </source>
</evidence>
<keyword evidence="2 5" id="KW-0690">Ribosome biogenesis</keyword>
<feature type="domain" description="RimM N-terminal" evidence="6">
    <location>
        <begin position="6"/>
        <end position="89"/>
    </location>
</feature>
<dbReference type="NCBIfam" id="TIGR02273">
    <property type="entry name" value="16S_RimM"/>
    <property type="match status" value="1"/>
</dbReference>
<feature type="domain" description="PRC-barrel" evidence="7">
    <location>
        <begin position="98"/>
        <end position="169"/>
    </location>
</feature>
<dbReference type="PANTHER" id="PTHR33692:SF1">
    <property type="entry name" value="RIBOSOME MATURATION FACTOR RIMM"/>
    <property type="match status" value="1"/>
</dbReference>
<keyword evidence="1 5" id="KW-0963">Cytoplasm</keyword>
<dbReference type="Proteomes" id="UP000767392">
    <property type="component" value="Unassembled WGS sequence"/>
</dbReference>
<evidence type="ECO:0000259" key="6">
    <source>
        <dbReference type="Pfam" id="PF01782"/>
    </source>
</evidence>
<comment type="caution">
    <text evidence="8">The sequence shown here is derived from an EMBL/GenBank/DDBJ whole genome shotgun (WGS) entry which is preliminary data.</text>
</comment>
<proteinExistence type="inferred from homology"/>
<dbReference type="InterPro" id="IPR036976">
    <property type="entry name" value="RimM_N_sf"/>
</dbReference>
<evidence type="ECO:0000256" key="1">
    <source>
        <dbReference type="ARBA" id="ARBA00022490"/>
    </source>
</evidence>
<comment type="subunit">
    <text evidence="5">Binds ribosomal protein uS19.</text>
</comment>
<sequence>MNYYNIGKIVNTQGIKGEVRVTSITDFPKKRFKIGNVVYAFLNNGDKEKLIIDSARKHKNFILLHFEGKPTINDVEYLKPSSLKISEDQQDAKDLKPGEYFYHQIIGLDVIDINDEYIGKIKDIMSLGPNDVWVVERKDKEDLLLPKIDQVIKKVDLENSNVIVEVPGGLDDEN</sequence>
<dbReference type="Gene3D" id="2.40.30.60">
    <property type="entry name" value="RimM"/>
    <property type="match status" value="1"/>
</dbReference>
<comment type="similarity">
    <text evidence="5">Belongs to the RimM family.</text>
</comment>
<evidence type="ECO:0000256" key="2">
    <source>
        <dbReference type="ARBA" id="ARBA00022517"/>
    </source>
</evidence>
<comment type="subcellular location">
    <subcellularLocation>
        <location evidence="5">Cytoplasm</location>
    </subcellularLocation>
</comment>
<dbReference type="Pfam" id="PF01782">
    <property type="entry name" value="RimM"/>
    <property type="match status" value="1"/>
</dbReference>
<comment type="domain">
    <text evidence="5">The PRC barrel domain binds ribosomal protein uS19.</text>
</comment>
<dbReference type="Pfam" id="PF05239">
    <property type="entry name" value="PRC"/>
    <property type="match status" value="1"/>
</dbReference>